<dbReference type="SUPFAM" id="SSF109854">
    <property type="entry name" value="DinB/YfiT-like putative metalloenzymes"/>
    <property type="match status" value="1"/>
</dbReference>
<dbReference type="InterPro" id="IPR034660">
    <property type="entry name" value="DinB/YfiT-like"/>
</dbReference>
<dbReference type="Proteomes" id="UP000253383">
    <property type="component" value="Unassembled WGS sequence"/>
</dbReference>
<gene>
    <name evidence="2" type="ORF">DUE52_28300</name>
</gene>
<dbReference type="RefSeq" id="WP_114409462.1">
    <property type="nucleotide sequence ID" value="NZ_QOWE01000031.1"/>
</dbReference>
<accession>A0A368JEG2</accession>
<dbReference type="Gene3D" id="1.20.120.450">
    <property type="entry name" value="dinb family like domain"/>
    <property type="match status" value="1"/>
</dbReference>
<keyword evidence="3" id="KW-1185">Reference proteome</keyword>
<dbReference type="EMBL" id="QOWE01000031">
    <property type="protein sequence ID" value="RCR66070.1"/>
    <property type="molecule type" value="Genomic_DNA"/>
</dbReference>
<organism evidence="2 3">
    <name type="scientific">Larkinella punicea</name>
    <dbReference type="NCBI Taxonomy" id="2315727"/>
    <lineage>
        <taxon>Bacteria</taxon>
        <taxon>Pseudomonadati</taxon>
        <taxon>Bacteroidota</taxon>
        <taxon>Cytophagia</taxon>
        <taxon>Cytophagales</taxon>
        <taxon>Spirosomataceae</taxon>
        <taxon>Larkinella</taxon>
    </lineage>
</organism>
<reference evidence="2 3" key="1">
    <citation type="submission" date="2018-07" db="EMBL/GenBank/DDBJ databases">
        <title>Genome analysis of Larkinella rosea.</title>
        <authorList>
            <person name="Zhou Z."/>
            <person name="Wang G."/>
        </authorList>
    </citation>
    <scope>NUCLEOTIDE SEQUENCE [LARGE SCALE GENOMIC DNA]</scope>
    <source>
        <strain evidence="3">zzj9</strain>
    </source>
</reference>
<name>A0A368JEG2_9BACT</name>
<proteinExistence type="predicted"/>
<dbReference type="OrthoDB" id="1439983at2"/>
<evidence type="ECO:0000259" key="1">
    <source>
        <dbReference type="Pfam" id="PF12867"/>
    </source>
</evidence>
<evidence type="ECO:0000313" key="3">
    <source>
        <dbReference type="Proteomes" id="UP000253383"/>
    </source>
</evidence>
<evidence type="ECO:0000313" key="2">
    <source>
        <dbReference type="EMBL" id="RCR66070.1"/>
    </source>
</evidence>
<comment type="caution">
    <text evidence="2">The sequence shown here is derived from an EMBL/GenBank/DDBJ whole genome shotgun (WGS) entry which is preliminary data.</text>
</comment>
<dbReference type="AlphaFoldDB" id="A0A368JEG2"/>
<feature type="domain" description="DinB-like" evidence="1">
    <location>
        <begin position="28"/>
        <end position="160"/>
    </location>
</feature>
<dbReference type="Pfam" id="PF12867">
    <property type="entry name" value="DinB_2"/>
    <property type="match status" value="1"/>
</dbReference>
<dbReference type="InterPro" id="IPR024775">
    <property type="entry name" value="DinB-like"/>
</dbReference>
<sequence length="175" mass="19591">MSNPKPEVWQRGPVAGIPSLLQPVAHALLQAREEVYALMNDFPSRYLWQKPAGVASVGFHLQHLTGVLDRLFTYARNESLSPAQRAWLAAEGKSFESENPVLELISRFNSQVDQALQQLANTDEQTLTDFRGIGRAQLPSTVLGLLFHSAEHTQRHVGQLFVTVRVLLTYPKPDH</sequence>
<protein>
    <submittedName>
        <fullName evidence="2">DinB family protein</fullName>
    </submittedName>
</protein>